<sequence length="539" mass="61448">MALGWLCRRAPNVTRPIGQGISDALSPTRSALLLQSPFNLFIQAFFLFLHRSRRERVSTEGKVNVHHFMNAQVFVHEQLEHGARRKFLRQFSTLRLWVPQFGMNYSNSDAYRGDCVVESFRVGLRRCWRSLNTNCWARDLDKGIGAGRPGEASNKVRKQPLDRTCRTGSSIKHLKDRCFDDIIEKDKLLKIVLCIKDLLGAEPSRSMTILDLGKNKEDLGFKGNGRLVAFLKRYPGVFVVHETAGFGNLPWFQFTPEAEAAFVEELEVRKGMSSEVVIKLQKLLMMSSDRTLLLSKIAHLGRDLGLPDDFRKSFVNEYPNYFRVVGSKCTLDSEGPKLELVRWSARLAFTEVELKAKESGRDSVQILESSSSKGSRLSKFDEVDCPSPYQDANHLHPRSFLFEKRAVLLVQELLSLTLEKRLLVDQLTHFRNEFKFSKKLHGMLIRHPEHFYVSRKGSRDTVFLRRAFQEIHIRGQRKEYCLIDKHPLVLVKEKFAALMGVDCVASSTRKSPGSFQGKGTPAQARTAPAEGFATTKDPW</sequence>
<proteinExistence type="predicted"/>
<organism evidence="3">
    <name type="scientific">Physcomitrium patens</name>
    <name type="common">Spreading-leaved earth moss</name>
    <name type="synonym">Physcomitrella patens</name>
    <dbReference type="NCBI Taxonomy" id="3218"/>
    <lineage>
        <taxon>Eukaryota</taxon>
        <taxon>Viridiplantae</taxon>
        <taxon>Streptophyta</taxon>
        <taxon>Embryophyta</taxon>
        <taxon>Bryophyta</taxon>
        <taxon>Bryophytina</taxon>
        <taxon>Bryopsida</taxon>
        <taxon>Funariidae</taxon>
        <taxon>Funariales</taxon>
        <taxon>Funariaceae</taxon>
        <taxon>Physcomitrium</taxon>
    </lineage>
</organism>
<dbReference type="OrthoDB" id="2019558at2759"/>
<dbReference type="InterPro" id="IPR045040">
    <property type="entry name" value="PORR_fam"/>
</dbReference>
<protein>
    <recommendedName>
        <fullName evidence="2">PORR domain-containing protein</fullName>
    </recommendedName>
</protein>
<feature type="region of interest" description="Disordered" evidence="1">
    <location>
        <begin position="508"/>
        <end position="539"/>
    </location>
</feature>
<feature type="domain" description="PORR" evidence="2">
    <location>
        <begin position="175"/>
        <end position="501"/>
    </location>
</feature>
<dbReference type="Gramene" id="Pp3c19_1620V3.2">
    <property type="protein sequence ID" value="Pp3c19_1620V3.2"/>
    <property type="gene ID" value="Pp3c19_1620"/>
</dbReference>
<dbReference type="AlphaFoldDB" id="A0A2K1IWT4"/>
<gene>
    <name evidence="4" type="primary">LOC112295963</name>
    <name evidence="3" type="ORF">PHYPA_023547</name>
</gene>
<evidence type="ECO:0000313" key="3">
    <source>
        <dbReference type="EMBL" id="PNR33731.1"/>
    </source>
</evidence>
<evidence type="ECO:0000256" key="1">
    <source>
        <dbReference type="SAM" id="MobiDB-lite"/>
    </source>
</evidence>
<dbReference type="PANTHER" id="PTHR31476:SF4">
    <property type="entry name" value="PROTEIN WHAT'S THIS FACTOR 1 HOMOLOG, CHLOROPLASTIC"/>
    <property type="match status" value="1"/>
</dbReference>
<dbReference type="EMBL" id="ABEU02000019">
    <property type="protein sequence ID" value="PNR33731.1"/>
    <property type="molecule type" value="Genomic_DNA"/>
</dbReference>
<dbReference type="Gramene" id="Pp3c19_1620V3.1">
    <property type="protein sequence ID" value="Pp3c19_1620V3.1"/>
    <property type="gene ID" value="Pp3c19_1620"/>
</dbReference>
<dbReference type="InterPro" id="IPR021099">
    <property type="entry name" value="PORR_domain"/>
</dbReference>
<accession>A0A2K1IWT4</accession>
<name>A0A2K1IWT4_PHYPA</name>
<evidence type="ECO:0000313" key="4">
    <source>
        <dbReference type="EnsemblPlants" id="Pp3c19_1620V3.1"/>
    </source>
</evidence>
<dbReference type="GeneID" id="112295963"/>
<dbReference type="EnsemblPlants" id="Pp3c19_1620V3.2">
    <property type="protein sequence ID" value="Pp3c19_1620V3.2"/>
    <property type="gene ID" value="Pp3c19_1620"/>
</dbReference>
<evidence type="ECO:0000259" key="2">
    <source>
        <dbReference type="Pfam" id="PF11955"/>
    </source>
</evidence>
<reference evidence="3 5" key="2">
    <citation type="journal article" date="2018" name="Plant J.">
        <title>The Physcomitrella patens chromosome-scale assembly reveals moss genome structure and evolution.</title>
        <authorList>
            <person name="Lang D."/>
            <person name="Ullrich K.K."/>
            <person name="Murat F."/>
            <person name="Fuchs J."/>
            <person name="Jenkins J."/>
            <person name="Haas F.B."/>
            <person name="Piednoel M."/>
            <person name="Gundlach H."/>
            <person name="Van Bel M."/>
            <person name="Meyberg R."/>
            <person name="Vives C."/>
            <person name="Morata J."/>
            <person name="Symeonidi A."/>
            <person name="Hiss M."/>
            <person name="Muchero W."/>
            <person name="Kamisugi Y."/>
            <person name="Saleh O."/>
            <person name="Blanc G."/>
            <person name="Decker E.L."/>
            <person name="van Gessel N."/>
            <person name="Grimwood J."/>
            <person name="Hayes R.D."/>
            <person name="Graham S.W."/>
            <person name="Gunter L.E."/>
            <person name="McDaniel S.F."/>
            <person name="Hoernstein S.N.W."/>
            <person name="Larsson A."/>
            <person name="Li F.W."/>
            <person name="Perroud P.F."/>
            <person name="Phillips J."/>
            <person name="Ranjan P."/>
            <person name="Rokshar D.S."/>
            <person name="Rothfels C.J."/>
            <person name="Schneider L."/>
            <person name="Shu S."/>
            <person name="Stevenson D.W."/>
            <person name="Thummler F."/>
            <person name="Tillich M."/>
            <person name="Villarreal Aguilar J.C."/>
            <person name="Widiez T."/>
            <person name="Wong G.K."/>
            <person name="Wymore A."/>
            <person name="Zhang Y."/>
            <person name="Zimmer A.D."/>
            <person name="Quatrano R.S."/>
            <person name="Mayer K.F.X."/>
            <person name="Goodstein D."/>
            <person name="Casacuberta J.M."/>
            <person name="Vandepoele K."/>
            <person name="Reski R."/>
            <person name="Cuming A.C."/>
            <person name="Tuskan G.A."/>
            <person name="Maumus F."/>
            <person name="Salse J."/>
            <person name="Schmutz J."/>
            <person name="Rensing S.A."/>
        </authorList>
    </citation>
    <scope>NUCLEOTIDE SEQUENCE [LARGE SCALE GENOMIC DNA]</scope>
    <source>
        <strain evidence="4 5">cv. Gransden 2004</strain>
    </source>
</reference>
<dbReference type="Proteomes" id="UP000006727">
    <property type="component" value="Chromosome 19"/>
</dbReference>
<dbReference type="RefSeq" id="XP_024403776.1">
    <property type="nucleotide sequence ID" value="XM_024548008.2"/>
</dbReference>
<dbReference type="GO" id="GO:0003723">
    <property type="term" value="F:RNA binding"/>
    <property type="evidence" value="ECO:0007669"/>
    <property type="project" value="InterPro"/>
</dbReference>
<dbReference type="PANTHER" id="PTHR31476">
    <property type="entry name" value="PROTEIN WHAT'S THIS FACTOR 1 HOMOLOG, CHLOROPLASTIC"/>
    <property type="match status" value="1"/>
</dbReference>
<evidence type="ECO:0000313" key="5">
    <source>
        <dbReference type="Proteomes" id="UP000006727"/>
    </source>
</evidence>
<reference evidence="4" key="3">
    <citation type="submission" date="2020-12" db="UniProtKB">
        <authorList>
            <consortium name="EnsemblPlants"/>
        </authorList>
    </citation>
    <scope>IDENTIFICATION</scope>
</reference>
<dbReference type="Pfam" id="PF11955">
    <property type="entry name" value="PORR"/>
    <property type="match status" value="1"/>
</dbReference>
<reference evidence="3 5" key="1">
    <citation type="journal article" date="2008" name="Science">
        <title>The Physcomitrella genome reveals evolutionary insights into the conquest of land by plants.</title>
        <authorList>
            <person name="Rensing S."/>
            <person name="Lang D."/>
            <person name="Zimmer A."/>
            <person name="Terry A."/>
            <person name="Salamov A."/>
            <person name="Shapiro H."/>
            <person name="Nishiyama T."/>
            <person name="Perroud P.-F."/>
            <person name="Lindquist E."/>
            <person name="Kamisugi Y."/>
            <person name="Tanahashi T."/>
            <person name="Sakakibara K."/>
            <person name="Fujita T."/>
            <person name="Oishi K."/>
            <person name="Shin-I T."/>
            <person name="Kuroki Y."/>
            <person name="Toyoda A."/>
            <person name="Suzuki Y."/>
            <person name="Hashimoto A."/>
            <person name="Yamaguchi K."/>
            <person name="Sugano A."/>
            <person name="Kohara Y."/>
            <person name="Fujiyama A."/>
            <person name="Anterola A."/>
            <person name="Aoki S."/>
            <person name="Ashton N."/>
            <person name="Barbazuk W.B."/>
            <person name="Barker E."/>
            <person name="Bennetzen J."/>
            <person name="Bezanilla M."/>
            <person name="Blankenship R."/>
            <person name="Cho S.H."/>
            <person name="Dutcher S."/>
            <person name="Estelle M."/>
            <person name="Fawcett J.A."/>
            <person name="Gundlach H."/>
            <person name="Hanada K."/>
            <person name="Heyl A."/>
            <person name="Hicks K.A."/>
            <person name="Hugh J."/>
            <person name="Lohr M."/>
            <person name="Mayer K."/>
            <person name="Melkozernov A."/>
            <person name="Murata T."/>
            <person name="Nelson D."/>
            <person name="Pils B."/>
            <person name="Prigge M."/>
            <person name="Reiss B."/>
            <person name="Renner T."/>
            <person name="Rombauts S."/>
            <person name="Rushton P."/>
            <person name="Sanderfoot A."/>
            <person name="Schween G."/>
            <person name="Shiu S.-H."/>
            <person name="Stueber K."/>
            <person name="Theodoulou F.L."/>
            <person name="Tu H."/>
            <person name="Van de Peer Y."/>
            <person name="Verrier P.J."/>
            <person name="Waters E."/>
            <person name="Wood A."/>
            <person name="Yang L."/>
            <person name="Cove D."/>
            <person name="Cuming A."/>
            <person name="Hasebe M."/>
            <person name="Lucas S."/>
            <person name="Mishler D.B."/>
            <person name="Reski R."/>
            <person name="Grigoriev I."/>
            <person name="Quatrano R.S."/>
            <person name="Boore J.L."/>
        </authorList>
    </citation>
    <scope>NUCLEOTIDE SEQUENCE [LARGE SCALE GENOMIC DNA]</scope>
    <source>
        <strain evidence="4 5">cv. Gransden 2004</strain>
    </source>
</reference>
<keyword evidence="5" id="KW-1185">Reference proteome</keyword>
<dbReference type="KEGG" id="ppp:112295963"/>
<dbReference type="EnsemblPlants" id="Pp3c19_1620V3.1">
    <property type="protein sequence ID" value="Pp3c19_1620V3.1"/>
    <property type="gene ID" value="Pp3c19_1620"/>
</dbReference>